<gene>
    <name evidence="3" type="primary">WBGene00094000</name>
</gene>
<evidence type="ECO:0000256" key="1">
    <source>
        <dbReference type="SAM" id="MobiDB-lite"/>
    </source>
</evidence>
<evidence type="ECO:0000313" key="4">
    <source>
        <dbReference type="Proteomes" id="UP000005239"/>
    </source>
</evidence>
<feature type="region of interest" description="Disordered" evidence="1">
    <location>
        <begin position="255"/>
        <end position="289"/>
    </location>
</feature>
<dbReference type="EnsemblMetazoa" id="PPA04446.1">
    <property type="protein sequence ID" value="PPA04446.1"/>
    <property type="gene ID" value="WBGene00094000"/>
</dbReference>
<evidence type="ECO:0000256" key="2">
    <source>
        <dbReference type="SAM" id="SignalP"/>
    </source>
</evidence>
<feature type="chain" id="PRO_5044195536" evidence="2">
    <location>
        <begin position="26"/>
        <end position="371"/>
    </location>
</feature>
<proteinExistence type="predicted"/>
<keyword evidence="4" id="KW-1185">Reference proteome</keyword>
<keyword evidence="2" id="KW-0732">Signal</keyword>
<protein>
    <submittedName>
        <fullName evidence="3">Uncharacterized protein</fullName>
    </submittedName>
</protein>
<dbReference type="OrthoDB" id="5869691at2759"/>
<sequence>MHTLTSQCLVILYCLTGHVLWGGSASSFLPSSSSKMEPDPGGFPRPPFPTRPKPPCSIVLSLTAATPTTSTAAGRMQPPQPLPAAASQAAEAPAAPAAPPALPVIAGPPRSPRMKRLAAALPSIVIALDPPSPPMSPDIEIDIPINSPAGYGWGRGDMDFLQVPGEVGDEAVAGRLMASSPPPYKRRTSCASTMSDITSSTLPLSASYQCLLLSPLWTTAVLRREDKYSTRETHKVVRGKQVEIVRHGSYASEYNSDDYSSAREQLPPRPKSAQELRPPRRFRSGRSTPGGECICVPPVLLSPVLSRPVRSASAASSPLPGRGNHMGSDSDGDLNIVWRLPQNRRSMDRQGLYFLNFGENQSITCVRQTDE</sequence>
<accession>A0A8R1U5Y5</accession>
<accession>A0A2A6B5M2</accession>
<evidence type="ECO:0000313" key="3">
    <source>
        <dbReference type="EnsemblMetazoa" id="PPA04446.1"/>
    </source>
</evidence>
<dbReference type="Proteomes" id="UP000005239">
    <property type="component" value="Unassembled WGS sequence"/>
</dbReference>
<feature type="compositionally biased region" description="Low complexity" evidence="1">
    <location>
        <begin position="83"/>
        <end position="94"/>
    </location>
</feature>
<organism evidence="3 4">
    <name type="scientific">Pristionchus pacificus</name>
    <name type="common">Parasitic nematode worm</name>
    <dbReference type="NCBI Taxonomy" id="54126"/>
    <lineage>
        <taxon>Eukaryota</taxon>
        <taxon>Metazoa</taxon>
        <taxon>Ecdysozoa</taxon>
        <taxon>Nematoda</taxon>
        <taxon>Chromadorea</taxon>
        <taxon>Rhabditida</taxon>
        <taxon>Rhabditina</taxon>
        <taxon>Diplogasteromorpha</taxon>
        <taxon>Diplogasteroidea</taxon>
        <taxon>Neodiplogasteridae</taxon>
        <taxon>Pristionchus</taxon>
    </lineage>
</organism>
<reference evidence="4" key="1">
    <citation type="journal article" date="2008" name="Nat. Genet.">
        <title>The Pristionchus pacificus genome provides a unique perspective on nematode lifestyle and parasitism.</title>
        <authorList>
            <person name="Dieterich C."/>
            <person name="Clifton S.W."/>
            <person name="Schuster L.N."/>
            <person name="Chinwalla A."/>
            <person name="Delehaunty K."/>
            <person name="Dinkelacker I."/>
            <person name="Fulton L."/>
            <person name="Fulton R."/>
            <person name="Godfrey J."/>
            <person name="Minx P."/>
            <person name="Mitreva M."/>
            <person name="Roeseler W."/>
            <person name="Tian H."/>
            <person name="Witte H."/>
            <person name="Yang S.P."/>
            <person name="Wilson R.K."/>
            <person name="Sommer R.J."/>
        </authorList>
    </citation>
    <scope>NUCLEOTIDE SEQUENCE [LARGE SCALE GENOMIC DNA]</scope>
    <source>
        <strain evidence="4">PS312</strain>
    </source>
</reference>
<feature type="region of interest" description="Disordered" evidence="1">
    <location>
        <begin position="312"/>
        <end position="334"/>
    </location>
</feature>
<feature type="compositionally biased region" description="Low complexity" evidence="1">
    <location>
        <begin position="312"/>
        <end position="323"/>
    </location>
</feature>
<dbReference type="AlphaFoldDB" id="A0A2A6B5M2"/>
<feature type="signal peptide" evidence="2">
    <location>
        <begin position="1"/>
        <end position="25"/>
    </location>
</feature>
<name>A0A2A6B5M2_PRIPA</name>
<feature type="region of interest" description="Disordered" evidence="1">
    <location>
        <begin position="67"/>
        <end position="94"/>
    </location>
</feature>
<reference evidence="3" key="2">
    <citation type="submission" date="2022-06" db="UniProtKB">
        <authorList>
            <consortium name="EnsemblMetazoa"/>
        </authorList>
    </citation>
    <scope>IDENTIFICATION</scope>
    <source>
        <strain evidence="3">PS312</strain>
    </source>
</reference>